<evidence type="ECO:0008006" key="3">
    <source>
        <dbReference type="Google" id="ProtNLM"/>
    </source>
</evidence>
<dbReference type="Proteomes" id="UP001231941">
    <property type="component" value="Unassembled WGS sequence"/>
</dbReference>
<accession>A0ABT9J0M9</accession>
<gene>
    <name evidence="1" type="ORF">Q5Y73_13715</name>
</gene>
<evidence type="ECO:0000313" key="1">
    <source>
        <dbReference type="EMBL" id="MDP5275169.1"/>
    </source>
</evidence>
<proteinExistence type="predicted"/>
<dbReference type="EMBL" id="JAVAMP010000006">
    <property type="protein sequence ID" value="MDP5275169.1"/>
    <property type="molecule type" value="Genomic_DNA"/>
</dbReference>
<protein>
    <recommendedName>
        <fullName evidence="3">DUF4489 domain-containing protein</fullName>
    </recommendedName>
</protein>
<reference evidence="1 2" key="1">
    <citation type="submission" date="2023-08" db="EMBL/GenBank/DDBJ databases">
        <authorList>
            <person name="Park J.-S."/>
        </authorList>
    </citation>
    <scope>NUCLEOTIDE SEQUENCE [LARGE SCALE GENOMIC DNA]</scope>
    <source>
        <strain evidence="1 2">2205SS18-9</strain>
    </source>
</reference>
<name>A0ABT9J0M9_9BACL</name>
<dbReference type="RefSeq" id="WP_305992481.1">
    <property type="nucleotide sequence ID" value="NZ_JAVAMP010000006.1"/>
</dbReference>
<comment type="caution">
    <text evidence="1">The sequence shown here is derived from an EMBL/GenBank/DDBJ whole genome shotgun (WGS) entry which is preliminary data.</text>
</comment>
<organism evidence="1 2">
    <name type="scientific">Chengkuizengella axinellae</name>
    <dbReference type="NCBI Taxonomy" id="3064388"/>
    <lineage>
        <taxon>Bacteria</taxon>
        <taxon>Bacillati</taxon>
        <taxon>Bacillota</taxon>
        <taxon>Bacilli</taxon>
        <taxon>Bacillales</taxon>
        <taxon>Paenibacillaceae</taxon>
        <taxon>Chengkuizengella</taxon>
    </lineage>
</organism>
<keyword evidence="2" id="KW-1185">Reference proteome</keyword>
<sequence length="116" mass="12678">MPLSAVSFPISQVKAVSVNAIFPDIKLLPIKKSNCTCKCIEDPATRLLEENIEESVSLSALVPLFLFENSVEFIEDVGEGIVVFSITFGTQEFQVALSTCAVTRVETLIEQKLPNS</sequence>
<evidence type="ECO:0000313" key="2">
    <source>
        <dbReference type="Proteomes" id="UP001231941"/>
    </source>
</evidence>